<evidence type="ECO:0000256" key="9">
    <source>
        <dbReference type="SAM" id="MobiDB-lite"/>
    </source>
</evidence>
<evidence type="ECO:0000259" key="10">
    <source>
        <dbReference type="Pfam" id="PF01850"/>
    </source>
</evidence>
<dbReference type="SUPFAM" id="SSF88723">
    <property type="entry name" value="PIN domain-like"/>
    <property type="match status" value="1"/>
</dbReference>
<feature type="domain" description="PIN" evidence="10">
    <location>
        <begin position="48"/>
        <end position="164"/>
    </location>
</feature>
<dbReference type="InterPro" id="IPR022907">
    <property type="entry name" value="VapC_family"/>
</dbReference>
<keyword evidence="12" id="KW-1185">Reference proteome</keyword>
<dbReference type="Gene3D" id="3.40.50.1010">
    <property type="entry name" value="5'-nuclease"/>
    <property type="match status" value="1"/>
</dbReference>
<dbReference type="EC" id="3.1.-.-" evidence="8"/>
<evidence type="ECO:0000256" key="7">
    <source>
        <dbReference type="ARBA" id="ARBA00038093"/>
    </source>
</evidence>
<keyword evidence="3 8" id="KW-0540">Nuclease</keyword>
<evidence type="ECO:0000313" key="12">
    <source>
        <dbReference type="Proteomes" id="UP000478836"/>
    </source>
</evidence>
<keyword evidence="4 8" id="KW-0479">Metal-binding</keyword>
<evidence type="ECO:0000313" key="11">
    <source>
        <dbReference type="EMBL" id="KAB1866514.1"/>
    </source>
</evidence>
<keyword evidence="8" id="KW-0800">Toxin</keyword>
<evidence type="ECO:0000256" key="5">
    <source>
        <dbReference type="ARBA" id="ARBA00022801"/>
    </source>
</evidence>
<evidence type="ECO:0000256" key="8">
    <source>
        <dbReference type="HAMAP-Rule" id="MF_00265"/>
    </source>
</evidence>
<accession>A0ABQ6V836</accession>
<keyword evidence="2 8" id="KW-1277">Toxin-antitoxin system</keyword>
<feature type="region of interest" description="Disordered" evidence="9">
    <location>
        <begin position="1"/>
        <end position="37"/>
    </location>
</feature>
<evidence type="ECO:0000256" key="4">
    <source>
        <dbReference type="ARBA" id="ARBA00022723"/>
    </source>
</evidence>
<comment type="caution">
    <text evidence="11">The sequence shown here is derived from an EMBL/GenBank/DDBJ whole genome shotgun (WGS) entry which is preliminary data.</text>
</comment>
<proteinExistence type="inferred from homology"/>
<dbReference type="PANTHER" id="PTHR33653">
    <property type="entry name" value="RIBONUCLEASE VAPC2"/>
    <property type="match status" value="1"/>
</dbReference>
<dbReference type="HAMAP" id="MF_00265">
    <property type="entry name" value="VapC_Nob1"/>
    <property type="match status" value="1"/>
</dbReference>
<dbReference type="InterPro" id="IPR002716">
    <property type="entry name" value="PIN_dom"/>
</dbReference>
<feature type="compositionally biased region" description="Basic residues" evidence="9">
    <location>
        <begin position="1"/>
        <end position="17"/>
    </location>
</feature>
<comment type="similarity">
    <text evidence="7 8">Belongs to the PINc/VapC protein family.</text>
</comment>
<organism evidence="11 12">
    <name type="scientific">Microbacterium algeriense</name>
    <dbReference type="NCBI Taxonomy" id="2615184"/>
    <lineage>
        <taxon>Bacteria</taxon>
        <taxon>Bacillati</taxon>
        <taxon>Actinomycetota</taxon>
        <taxon>Actinomycetes</taxon>
        <taxon>Micrococcales</taxon>
        <taxon>Microbacteriaceae</taxon>
        <taxon>Microbacterium</taxon>
    </lineage>
</organism>
<dbReference type="PANTHER" id="PTHR33653:SF1">
    <property type="entry name" value="RIBONUCLEASE VAPC2"/>
    <property type="match status" value="1"/>
</dbReference>
<feature type="binding site" evidence="8">
    <location>
        <position position="50"/>
    </location>
    <ligand>
        <name>Mg(2+)</name>
        <dbReference type="ChEBI" id="CHEBI:18420"/>
    </ligand>
</feature>
<evidence type="ECO:0000256" key="1">
    <source>
        <dbReference type="ARBA" id="ARBA00001946"/>
    </source>
</evidence>
<keyword evidence="5 8" id="KW-0378">Hydrolase</keyword>
<dbReference type="InterPro" id="IPR029060">
    <property type="entry name" value="PIN-like_dom_sf"/>
</dbReference>
<name>A0ABQ6V836_9MICO</name>
<dbReference type="Proteomes" id="UP000478836">
    <property type="component" value="Unassembled WGS sequence"/>
</dbReference>
<evidence type="ECO:0000256" key="2">
    <source>
        <dbReference type="ARBA" id="ARBA00022649"/>
    </source>
</evidence>
<comment type="function">
    <text evidence="8">Toxic component of a toxin-antitoxin (TA) system. An RNase.</text>
</comment>
<keyword evidence="6 8" id="KW-0460">Magnesium</keyword>
<gene>
    <name evidence="8" type="primary">vapC</name>
    <name evidence="11" type="ORF">F6A08_01425</name>
</gene>
<sequence>MSWHGSRRTRRHPKRRESARSGRSSGGPSDETLCATRASETPGKTMLLLDTNVLIRIRQVRLPEDRVVVSALSYAELCFGIERATDADTRRMRQGDVAQLRSIFSSAWLPFDTAAAESYAHLAASVVKQRPAHARSTDIMLAGHARALGAKLLTFNAKDFELVAEEVEIVTPEWR</sequence>
<feature type="binding site" evidence="8">
    <location>
        <position position="138"/>
    </location>
    <ligand>
        <name>Mg(2+)</name>
        <dbReference type="ChEBI" id="CHEBI:18420"/>
    </ligand>
</feature>
<dbReference type="InterPro" id="IPR050556">
    <property type="entry name" value="Type_II_TA_system_RNase"/>
</dbReference>
<evidence type="ECO:0000256" key="6">
    <source>
        <dbReference type="ARBA" id="ARBA00022842"/>
    </source>
</evidence>
<protein>
    <recommendedName>
        <fullName evidence="8">Ribonuclease VapC</fullName>
        <shortName evidence="8">RNase VapC</shortName>
        <ecNumber evidence="8">3.1.-.-</ecNumber>
    </recommendedName>
    <alternativeName>
        <fullName evidence="8">Toxin VapC</fullName>
    </alternativeName>
</protein>
<evidence type="ECO:0000256" key="3">
    <source>
        <dbReference type="ARBA" id="ARBA00022722"/>
    </source>
</evidence>
<reference evidence="12" key="1">
    <citation type="submission" date="2019-09" db="EMBL/GenBank/DDBJ databases">
        <title>Whole genome sequencing of Microbacterium maritypicum.</title>
        <authorList>
            <person name="Lenchi N."/>
        </authorList>
    </citation>
    <scope>NUCLEOTIDE SEQUENCE [LARGE SCALE GENOMIC DNA]</scope>
    <source>
        <strain evidence="12">G1</strain>
    </source>
</reference>
<comment type="cofactor">
    <cofactor evidence="1 8">
        <name>Mg(2+)</name>
        <dbReference type="ChEBI" id="CHEBI:18420"/>
    </cofactor>
</comment>
<dbReference type="Pfam" id="PF01850">
    <property type="entry name" value="PIN"/>
    <property type="match status" value="1"/>
</dbReference>
<dbReference type="EMBL" id="WAAO01000001">
    <property type="protein sequence ID" value="KAB1866514.1"/>
    <property type="molecule type" value="Genomic_DNA"/>
</dbReference>